<evidence type="ECO:0000313" key="2">
    <source>
        <dbReference type="Proteomes" id="UP000250043"/>
    </source>
</evidence>
<dbReference type="AlphaFoldDB" id="A0A8E2AGN4"/>
<name>A0A8E2AGN4_9APHY</name>
<dbReference type="OrthoDB" id="2355at2759"/>
<organism evidence="1 2">
    <name type="scientific">Obba rivulosa</name>
    <dbReference type="NCBI Taxonomy" id="1052685"/>
    <lineage>
        <taxon>Eukaryota</taxon>
        <taxon>Fungi</taxon>
        <taxon>Dikarya</taxon>
        <taxon>Basidiomycota</taxon>
        <taxon>Agaricomycotina</taxon>
        <taxon>Agaricomycetes</taxon>
        <taxon>Polyporales</taxon>
        <taxon>Gelatoporiaceae</taxon>
        <taxon>Obba</taxon>
    </lineage>
</organism>
<sequence>MCIGDDNLFEVGYRVKSPSIEDMNTISARARMHDAVQMSSYCFIGGVERKRCVPMSMASRGLSDERVLCGWVDIENKETGETTTDACADD</sequence>
<reference evidence="1 2" key="1">
    <citation type="submission" date="2016-07" db="EMBL/GenBank/DDBJ databases">
        <title>Draft genome of the white-rot fungus Obba rivulosa 3A-2.</title>
        <authorList>
            <consortium name="DOE Joint Genome Institute"/>
            <person name="Miettinen O."/>
            <person name="Riley R."/>
            <person name="Acob R."/>
            <person name="Barry K."/>
            <person name="Cullen D."/>
            <person name="De Vries R."/>
            <person name="Hainaut M."/>
            <person name="Hatakka A."/>
            <person name="Henrissat B."/>
            <person name="Hilden K."/>
            <person name="Kuo R."/>
            <person name="Labutti K."/>
            <person name="Lipzen A."/>
            <person name="Makela M.R."/>
            <person name="Sandor L."/>
            <person name="Spatafora J.W."/>
            <person name="Grigoriev I.V."/>
            <person name="Hibbett D.S."/>
        </authorList>
    </citation>
    <scope>NUCLEOTIDE SEQUENCE [LARGE SCALE GENOMIC DNA]</scope>
    <source>
        <strain evidence="1 2">3A-2</strain>
    </source>
</reference>
<dbReference type="Proteomes" id="UP000250043">
    <property type="component" value="Unassembled WGS sequence"/>
</dbReference>
<dbReference type="EMBL" id="KV722717">
    <property type="protein sequence ID" value="OCH84138.1"/>
    <property type="molecule type" value="Genomic_DNA"/>
</dbReference>
<evidence type="ECO:0000313" key="1">
    <source>
        <dbReference type="EMBL" id="OCH84138.1"/>
    </source>
</evidence>
<gene>
    <name evidence="1" type="ORF">OBBRIDRAFT_866386</name>
</gene>
<keyword evidence="2" id="KW-1185">Reference proteome</keyword>
<protein>
    <submittedName>
        <fullName evidence="1">Uncharacterized protein</fullName>
    </submittedName>
</protein>
<accession>A0A8E2AGN4</accession>
<proteinExistence type="predicted"/>